<organism evidence="1 2">
    <name type="scientific">candidate division WOR-1 bacterium RIFCSPLOWO2_12_FULL_45_9</name>
    <dbReference type="NCBI Taxonomy" id="1802568"/>
    <lineage>
        <taxon>Bacteria</taxon>
        <taxon>Bacillati</taxon>
        <taxon>Saganbacteria</taxon>
    </lineage>
</organism>
<dbReference type="AlphaFoldDB" id="A0A1F4RNX8"/>
<proteinExistence type="predicted"/>
<accession>A0A1F4RNX8</accession>
<reference evidence="1 2" key="1">
    <citation type="journal article" date="2016" name="Nat. Commun.">
        <title>Thousands of microbial genomes shed light on interconnected biogeochemical processes in an aquifer system.</title>
        <authorList>
            <person name="Anantharaman K."/>
            <person name="Brown C.T."/>
            <person name="Hug L.A."/>
            <person name="Sharon I."/>
            <person name="Castelle C.J."/>
            <person name="Probst A.J."/>
            <person name="Thomas B.C."/>
            <person name="Singh A."/>
            <person name="Wilkins M.J."/>
            <person name="Karaoz U."/>
            <person name="Brodie E.L."/>
            <person name="Williams K.H."/>
            <person name="Hubbard S.S."/>
            <person name="Banfield J.F."/>
        </authorList>
    </citation>
    <scope>NUCLEOTIDE SEQUENCE [LARGE SCALE GENOMIC DNA]</scope>
</reference>
<sequence>MYMRKSYIIAVISIFVLFLSFGIARAASEYNITSKLGGTIGDYFDLDGTLIVNSIKVGTQGVGGVIFFNGTIVNNTTDTDRNDNPVTFGDNVRVDGRIFRGAVAGAGLDDDMPFIVNDDMKVAGDLAVDGNLTGDVSADNVLISDDNSIATQKASYIDSDTLGEALENEIAINIPDLLNGTWNITNKTTDDVYENTKGVITFDTNHKGTLDSGRFAALGAISELEDDPIYDHVTSKITLDFINNNTVYYTYTSESADESATSEVSGVAFVFANSRNKVIMVGMGGSGTFVMRLSEFTPEE</sequence>
<evidence type="ECO:0000313" key="1">
    <source>
        <dbReference type="EMBL" id="OGC09934.1"/>
    </source>
</evidence>
<dbReference type="EMBL" id="METQ01000009">
    <property type="protein sequence ID" value="OGC09934.1"/>
    <property type="molecule type" value="Genomic_DNA"/>
</dbReference>
<dbReference type="Proteomes" id="UP000179095">
    <property type="component" value="Unassembled WGS sequence"/>
</dbReference>
<evidence type="ECO:0000313" key="2">
    <source>
        <dbReference type="Proteomes" id="UP000179095"/>
    </source>
</evidence>
<protein>
    <submittedName>
        <fullName evidence="1">Uncharacterized protein</fullName>
    </submittedName>
</protein>
<gene>
    <name evidence="1" type="ORF">A3F86_04115</name>
</gene>
<name>A0A1F4RNX8_UNCSA</name>
<comment type="caution">
    <text evidence="1">The sequence shown here is derived from an EMBL/GenBank/DDBJ whole genome shotgun (WGS) entry which is preliminary data.</text>
</comment>